<dbReference type="RefSeq" id="WP_006597440.1">
    <property type="nucleotide sequence ID" value="NZ_GL622359.1"/>
</dbReference>
<dbReference type="Proteomes" id="UP000004754">
    <property type="component" value="Unassembled WGS sequence"/>
</dbReference>
<feature type="domain" description="Rhodanese" evidence="2">
    <location>
        <begin position="47"/>
        <end position="127"/>
    </location>
</feature>
<dbReference type="AlphaFoldDB" id="E6MDE0"/>
<dbReference type="eggNOG" id="COG0607">
    <property type="taxonomic scope" value="Bacteria"/>
</dbReference>
<evidence type="ECO:0000259" key="2">
    <source>
        <dbReference type="PROSITE" id="PS50206"/>
    </source>
</evidence>
<dbReference type="PANTHER" id="PTHR44086">
    <property type="entry name" value="THIOSULFATE SULFURTRANSFERASE RDL2, MITOCHONDRIAL-RELATED"/>
    <property type="match status" value="1"/>
</dbReference>
<dbReference type="SMART" id="SM00450">
    <property type="entry name" value="RHOD"/>
    <property type="match status" value="1"/>
</dbReference>
<name>E6MDE0_9FIRM</name>
<feature type="chain" id="PRO_5039624384" evidence="1">
    <location>
        <begin position="23"/>
        <end position="128"/>
    </location>
</feature>
<organism evidence="3 4">
    <name type="scientific">Pseudoramibacter alactolyticus ATCC 23263</name>
    <dbReference type="NCBI Taxonomy" id="887929"/>
    <lineage>
        <taxon>Bacteria</taxon>
        <taxon>Bacillati</taxon>
        <taxon>Bacillota</taxon>
        <taxon>Clostridia</taxon>
        <taxon>Eubacteriales</taxon>
        <taxon>Eubacteriaceae</taxon>
        <taxon>Pseudoramibacter</taxon>
    </lineage>
</organism>
<dbReference type="PANTHER" id="PTHR44086:SF10">
    <property type="entry name" value="THIOSULFATE SULFURTRANSFERASE_RHODANESE-LIKE DOMAIN-CONTAINING PROTEIN 3"/>
    <property type="match status" value="1"/>
</dbReference>
<dbReference type="InterPro" id="IPR001763">
    <property type="entry name" value="Rhodanese-like_dom"/>
</dbReference>
<reference evidence="3 4" key="1">
    <citation type="submission" date="2010-12" db="EMBL/GenBank/DDBJ databases">
        <authorList>
            <person name="Muzny D."/>
            <person name="Qin X."/>
            <person name="Deng J."/>
            <person name="Jiang H."/>
            <person name="Liu Y."/>
            <person name="Qu J."/>
            <person name="Song X.-Z."/>
            <person name="Zhang L."/>
            <person name="Thornton R."/>
            <person name="Coyle M."/>
            <person name="Francisco L."/>
            <person name="Jackson L."/>
            <person name="Javaid M."/>
            <person name="Korchina V."/>
            <person name="Kovar C."/>
            <person name="Mata R."/>
            <person name="Mathew T."/>
            <person name="Ngo R."/>
            <person name="Nguyen L."/>
            <person name="Nguyen N."/>
            <person name="Okwuonu G."/>
            <person name="Ongeri F."/>
            <person name="Pham C."/>
            <person name="Simmons D."/>
            <person name="Wilczek-Boney K."/>
            <person name="Hale W."/>
            <person name="Jakkamsetti A."/>
            <person name="Pham P."/>
            <person name="Ruth R."/>
            <person name="San Lucas F."/>
            <person name="Warren J."/>
            <person name="Zhang J."/>
            <person name="Zhao Z."/>
            <person name="Zhou C."/>
            <person name="Zhu D."/>
            <person name="Lee S."/>
            <person name="Bess C."/>
            <person name="Blankenburg K."/>
            <person name="Forbes L."/>
            <person name="Fu Q."/>
            <person name="Gubbala S."/>
            <person name="Hirani K."/>
            <person name="Jayaseelan J.C."/>
            <person name="Lara F."/>
            <person name="Munidasa M."/>
            <person name="Palculict T."/>
            <person name="Patil S."/>
            <person name="Pu L.-L."/>
            <person name="Saada N."/>
            <person name="Tang L."/>
            <person name="Weissenberger G."/>
            <person name="Zhu Y."/>
            <person name="Hemphill L."/>
            <person name="Shang Y."/>
            <person name="Youmans B."/>
            <person name="Ayvaz T."/>
            <person name="Ross M."/>
            <person name="Santibanez J."/>
            <person name="Aqrawi P."/>
            <person name="Gross S."/>
            <person name="Joshi V."/>
            <person name="Fowler G."/>
            <person name="Nazareth L."/>
            <person name="Reid J."/>
            <person name="Worley K."/>
            <person name="Petrosino J."/>
            <person name="Highlander S."/>
            <person name="Gibbs R."/>
        </authorList>
    </citation>
    <scope>NUCLEOTIDE SEQUENCE [LARGE SCALE GENOMIC DNA]</scope>
    <source>
        <strain evidence="3 4">ATCC 23263</strain>
    </source>
</reference>
<dbReference type="CDD" id="cd00158">
    <property type="entry name" value="RHOD"/>
    <property type="match status" value="1"/>
</dbReference>
<dbReference type="Gene3D" id="3.40.250.10">
    <property type="entry name" value="Rhodanese-like domain"/>
    <property type="match status" value="1"/>
</dbReference>
<dbReference type="OrthoDB" id="9801466at2"/>
<dbReference type="EMBL" id="AEQN01000001">
    <property type="protein sequence ID" value="EFV02916.1"/>
    <property type="molecule type" value="Genomic_DNA"/>
</dbReference>
<proteinExistence type="predicted"/>
<dbReference type="Pfam" id="PF00581">
    <property type="entry name" value="Rhodanese"/>
    <property type="match status" value="1"/>
</dbReference>
<keyword evidence="1" id="KW-0732">Signal</keyword>
<evidence type="ECO:0000313" key="3">
    <source>
        <dbReference type="EMBL" id="EFV02916.1"/>
    </source>
</evidence>
<gene>
    <name evidence="3" type="ORF">HMP0721_0022</name>
</gene>
<evidence type="ECO:0000313" key="4">
    <source>
        <dbReference type="Proteomes" id="UP000004754"/>
    </source>
</evidence>
<accession>E6MDE0</accession>
<dbReference type="SUPFAM" id="SSF52821">
    <property type="entry name" value="Rhodanese/Cell cycle control phosphatase"/>
    <property type="match status" value="1"/>
</dbReference>
<dbReference type="InterPro" id="IPR036873">
    <property type="entry name" value="Rhodanese-like_dom_sf"/>
</dbReference>
<dbReference type="HOGENOM" id="CLU_089574_1_0_9"/>
<dbReference type="PROSITE" id="PS50206">
    <property type="entry name" value="RHODANESE_3"/>
    <property type="match status" value="1"/>
</dbReference>
<dbReference type="PROSITE" id="PS51257">
    <property type="entry name" value="PROKAR_LIPOPROTEIN"/>
    <property type="match status" value="1"/>
</dbReference>
<protein>
    <submittedName>
        <fullName evidence="3">Rhodanese domain family protein</fullName>
    </submittedName>
</protein>
<evidence type="ECO:0000256" key="1">
    <source>
        <dbReference type="SAM" id="SignalP"/>
    </source>
</evidence>
<sequence length="128" mass="14223">MREKRWLTAVLVILSLGFTGCADQTAGRNAETIAQLAAKKLMDTREDVRTEAEYAEGHIRGAVSFPLRRIADRASVAKVLPDRGQWLLLYCRSGRRARIAAGKLAELGYTKVRSFGGITTWPYGLVRD</sequence>
<feature type="signal peptide" evidence="1">
    <location>
        <begin position="1"/>
        <end position="22"/>
    </location>
</feature>
<dbReference type="STRING" id="887929.HMP0721_0022"/>
<comment type="caution">
    <text evidence="3">The sequence shown here is derived from an EMBL/GenBank/DDBJ whole genome shotgun (WGS) entry which is preliminary data.</text>
</comment>
<dbReference type="GO" id="GO:0004792">
    <property type="term" value="F:thiosulfate-cyanide sulfurtransferase activity"/>
    <property type="evidence" value="ECO:0007669"/>
    <property type="project" value="TreeGrafter"/>
</dbReference>
<keyword evidence="4" id="KW-1185">Reference proteome</keyword>